<protein>
    <submittedName>
        <fullName evidence="1">Uncharacterized protein</fullName>
    </submittedName>
</protein>
<keyword evidence="2" id="KW-1185">Reference proteome</keyword>
<name>A0AAD5WHZ1_PARTN</name>
<accession>A0AAD5WHZ1</accession>
<evidence type="ECO:0000313" key="2">
    <source>
        <dbReference type="Proteomes" id="UP001196413"/>
    </source>
</evidence>
<dbReference type="EMBL" id="JAHQIW010006889">
    <property type="protein sequence ID" value="KAJ1371002.1"/>
    <property type="molecule type" value="Genomic_DNA"/>
</dbReference>
<evidence type="ECO:0000313" key="1">
    <source>
        <dbReference type="EMBL" id="KAJ1371002.1"/>
    </source>
</evidence>
<dbReference type="Proteomes" id="UP001196413">
    <property type="component" value="Unassembled WGS sequence"/>
</dbReference>
<reference evidence="1" key="1">
    <citation type="submission" date="2021-06" db="EMBL/GenBank/DDBJ databases">
        <title>Parelaphostrongylus tenuis whole genome reference sequence.</title>
        <authorList>
            <person name="Garwood T.J."/>
            <person name="Larsen P.A."/>
            <person name="Fountain-Jones N.M."/>
            <person name="Garbe J.R."/>
            <person name="Macchietto M.G."/>
            <person name="Kania S.A."/>
            <person name="Gerhold R.W."/>
            <person name="Richards J.E."/>
            <person name="Wolf T.M."/>
        </authorList>
    </citation>
    <scope>NUCLEOTIDE SEQUENCE</scope>
    <source>
        <strain evidence="1">MNPRO001-30</strain>
        <tissue evidence="1">Meninges</tissue>
    </source>
</reference>
<proteinExistence type="predicted"/>
<dbReference type="AlphaFoldDB" id="A0AAD5WHZ1"/>
<gene>
    <name evidence="1" type="ORF">KIN20_032863</name>
</gene>
<comment type="caution">
    <text evidence="1">The sequence shown here is derived from an EMBL/GenBank/DDBJ whole genome shotgun (WGS) entry which is preliminary data.</text>
</comment>
<organism evidence="1 2">
    <name type="scientific">Parelaphostrongylus tenuis</name>
    <name type="common">Meningeal worm</name>
    <dbReference type="NCBI Taxonomy" id="148309"/>
    <lineage>
        <taxon>Eukaryota</taxon>
        <taxon>Metazoa</taxon>
        <taxon>Ecdysozoa</taxon>
        <taxon>Nematoda</taxon>
        <taxon>Chromadorea</taxon>
        <taxon>Rhabditida</taxon>
        <taxon>Rhabditina</taxon>
        <taxon>Rhabditomorpha</taxon>
        <taxon>Strongyloidea</taxon>
        <taxon>Metastrongylidae</taxon>
        <taxon>Parelaphostrongylus</taxon>
    </lineage>
</organism>
<sequence length="73" mass="7914">MDGMSCEAAIICQVVSDSTAKALLEGDTDLKDINIGREATTLRVLPTKSHFPSIHLSEEKRLCLPTKNQATVT</sequence>